<dbReference type="InterPro" id="IPR050250">
    <property type="entry name" value="Macrolide_Exporter_MacB"/>
</dbReference>
<dbReference type="EMBL" id="JMQA01000020">
    <property type="protein sequence ID" value="KFN10198.1"/>
    <property type="molecule type" value="Genomic_DNA"/>
</dbReference>
<comment type="caution">
    <text evidence="9">The sequence shown here is derived from an EMBL/GenBank/DDBJ whole genome shotgun (WGS) entry which is preliminary data.</text>
</comment>
<dbReference type="InterPro" id="IPR003838">
    <property type="entry name" value="ABC3_permease_C"/>
</dbReference>
<accession>A0A090ZIG7</accession>
<dbReference type="GO" id="GO:0005886">
    <property type="term" value="C:plasma membrane"/>
    <property type="evidence" value="ECO:0007669"/>
    <property type="project" value="UniProtKB-SubCell"/>
</dbReference>
<feature type="transmembrane region" description="Helical" evidence="7">
    <location>
        <begin position="721"/>
        <end position="743"/>
    </location>
</feature>
<sequence length="846" mass="94639">MIKVKNKKVIRKLADKSYKTNKTRNLIAILAIALTSLLFTVLYTMGLGTVDSIQQTTLRQAGGGHAVLKHIDDEVFTKIKEHPLIKEIAYRRILSDGVLNNEFLKRQTEFWYYDDAALKLGFIKLAGGRKPVAENEVIADTQTLQLLGIPLKVGEPLTLQLDIRGKQVERRFNLSGWWKSDPMFNAGQIYASRAYLDAHHAELQNTYKKDKFYTGTIHPTIMFNNSLDLRGKLDKVIIESGYSLDEEAANYVESNVNWAYLAANFGNMDPGIIVALILMLLLIMFTGYLIIYNIFQISVIRDIRFYGLLKMIGTSGRQIRQIIHRQAMLLSVIGIPLGLIIGYIVGKSLVPLIINNTNLAGAEASVSPSPWIFILAALFTLITVFISTSKPGKAASSVSPVAATKYVDRIPGNKTMPLKSTRGVSMRSMARANLGRSRKRTLMVAISLSLSPVLLNTAFDLSQSIDTNKYLSSQFGDTDFLIGHADLFKQEFVGHENGTSESFIQAVQDQPGFEEGCRLYGDRNVFTVDKSKPAGDVNDGVDAYGNYIAQVFGLEELCMGYLQIMDGELDSGKLASGRYILEGVDLNDYGEPYWERTKYKVGEKVTLHKFMGNEEATMDRYKTFHFTVLGHVAMKEYSNSDSRAMSYNFYLPADIYKSLTRQRTVMSYAFNVSSNEEAGMEHFLKSYTKTTEPFMDYRSKFTVLNEVSGMQTTVKMIGGTLSLIIGLIGVLNFVNAILTSIITRQQELAMLQSIGMTKRQLRSMLAFEGFYYALGTSLLSILLAIISSVFIVRPLSNTIWYCSYHFVIWPVLAVLPILFALGTLIPLAVYSSNSKRSIVEQLRLAE</sequence>
<keyword evidence="4 7" id="KW-1133">Transmembrane helix</keyword>
<dbReference type="STRING" id="44252.DJ90_513"/>
<gene>
    <name evidence="9" type="ORF">DJ90_513</name>
</gene>
<feature type="transmembrane region" description="Helical" evidence="7">
    <location>
        <begin position="806"/>
        <end position="830"/>
    </location>
</feature>
<comment type="similarity">
    <text evidence="6">Belongs to the ABC-4 integral membrane protein family.</text>
</comment>
<keyword evidence="2" id="KW-1003">Cell membrane</keyword>
<dbReference type="GeneID" id="77012325"/>
<evidence type="ECO:0000256" key="4">
    <source>
        <dbReference type="ARBA" id="ARBA00022989"/>
    </source>
</evidence>
<keyword evidence="3 7" id="KW-0812">Transmembrane</keyword>
<evidence type="ECO:0000256" key="1">
    <source>
        <dbReference type="ARBA" id="ARBA00004651"/>
    </source>
</evidence>
<dbReference type="Pfam" id="PF02687">
    <property type="entry name" value="FtsX"/>
    <property type="match status" value="2"/>
</dbReference>
<protein>
    <submittedName>
        <fullName evidence="9">FtsX-like permease family protein</fullName>
    </submittedName>
</protein>
<dbReference type="PANTHER" id="PTHR30572:SF4">
    <property type="entry name" value="ABC TRANSPORTER PERMEASE YTRF"/>
    <property type="match status" value="1"/>
</dbReference>
<dbReference type="AlphaFoldDB" id="A0A090ZIG7"/>
<name>A0A090ZIG7_PAEMA</name>
<feature type="domain" description="ABC3 transporter permease C-terminal" evidence="8">
    <location>
        <begin position="278"/>
        <end position="390"/>
    </location>
</feature>
<dbReference type="RefSeq" id="WP_036621101.1">
    <property type="nucleotide sequence ID" value="NZ_BGML01000005.1"/>
</dbReference>
<feature type="transmembrane region" description="Helical" evidence="7">
    <location>
        <begin position="26"/>
        <end position="46"/>
    </location>
</feature>
<proteinExistence type="inferred from homology"/>
<dbReference type="OrthoDB" id="1694171at2"/>
<feature type="transmembrane region" description="Helical" evidence="7">
    <location>
        <begin position="366"/>
        <end position="386"/>
    </location>
</feature>
<reference evidence="9 10" key="1">
    <citation type="submission" date="2014-04" db="EMBL/GenBank/DDBJ databases">
        <authorList>
            <person name="Bishop-Lilly K.A."/>
            <person name="Broomall S.M."/>
            <person name="Chain P.S."/>
            <person name="Chertkov O."/>
            <person name="Coyne S.R."/>
            <person name="Daligault H.E."/>
            <person name="Davenport K.W."/>
            <person name="Erkkila T."/>
            <person name="Frey K.G."/>
            <person name="Gibbons H.S."/>
            <person name="Gu W."/>
            <person name="Jaissle J."/>
            <person name="Johnson S.L."/>
            <person name="Koroleva G.I."/>
            <person name="Ladner J.T."/>
            <person name="Lo C.-C."/>
            <person name="Minogue T.D."/>
            <person name="Munk C."/>
            <person name="Palacios G.F."/>
            <person name="Redden C.L."/>
            <person name="Rosenzweig C.N."/>
            <person name="Scholz M.B."/>
            <person name="Teshima H."/>
            <person name="Xu Y."/>
        </authorList>
    </citation>
    <scope>NUCLEOTIDE SEQUENCE [LARGE SCALE GENOMIC DNA]</scope>
    <source>
        <strain evidence="9 10">8244</strain>
    </source>
</reference>
<evidence type="ECO:0000313" key="10">
    <source>
        <dbReference type="Proteomes" id="UP000029278"/>
    </source>
</evidence>
<dbReference type="PATRIC" id="fig|44252.3.peg.1753"/>
<evidence type="ECO:0000256" key="3">
    <source>
        <dbReference type="ARBA" id="ARBA00022692"/>
    </source>
</evidence>
<feature type="transmembrane region" description="Helical" evidence="7">
    <location>
        <begin position="327"/>
        <end position="346"/>
    </location>
</feature>
<evidence type="ECO:0000256" key="6">
    <source>
        <dbReference type="ARBA" id="ARBA00038076"/>
    </source>
</evidence>
<evidence type="ECO:0000256" key="2">
    <source>
        <dbReference type="ARBA" id="ARBA00022475"/>
    </source>
</evidence>
<dbReference type="GO" id="GO:0022857">
    <property type="term" value="F:transmembrane transporter activity"/>
    <property type="evidence" value="ECO:0007669"/>
    <property type="project" value="TreeGrafter"/>
</dbReference>
<dbReference type="HOGENOM" id="CLU_010964_1_0_9"/>
<evidence type="ECO:0000256" key="7">
    <source>
        <dbReference type="SAM" id="Phobius"/>
    </source>
</evidence>
<keyword evidence="5 7" id="KW-0472">Membrane</keyword>
<keyword evidence="10" id="KW-1185">Reference proteome</keyword>
<evidence type="ECO:0000259" key="8">
    <source>
        <dbReference type="Pfam" id="PF02687"/>
    </source>
</evidence>
<feature type="transmembrane region" description="Helical" evidence="7">
    <location>
        <begin position="272"/>
        <end position="295"/>
    </location>
</feature>
<feature type="transmembrane region" description="Helical" evidence="7">
    <location>
        <begin position="764"/>
        <end position="786"/>
    </location>
</feature>
<organism evidence="9 10">
    <name type="scientific">Paenibacillus macerans</name>
    <name type="common">Bacillus macerans</name>
    <dbReference type="NCBI Taxonomy" id="44252"/>
    <lineage>
        <taxon>Bacteria</taxon>
        <taxon>Bacillati</taxon>
        <taxon>Bacillota</taxon>
        <taxon>Bacilli</taxon>
        <taxon>Bacillales</taxon>
        <taxon>Paenibacillaceae</taxon>
        <taxon>Paenibacillus</taxon>
    </lineage>
</organism>
<dbReference type="PANTHER" id="PTHR30572">
    <property type="entry name" value="MEMBRANE COMPONENT OF TRANSPORTER-RELATED"/>
    <property type="match status" value="1"/>
</dbReference>
<evidence type="ECO:0000256" key="5">
    <source>
        <dbReference type="ARBA" id="ARBA00023136"/>
    </source>
</evidence>
<dbReference type="Proteomes" id="UP000029278">
    <property type="component" value="Unassembled WGS sequence"/>
</dbReference>
<evidence type="ECO:0000313" key="9">
    <source>
        <dbReference type="EMBL" id="KFN10198.1"/>
    </source>
</evidence>
<comment type="subcellular location">
    <subcellularLocation>
        <location evidence="1">Cell membrane</location>
        <topology evidence="1">Multi-pass membrane protein</topology>
    </subcellularLocation>
</comment>
<feature type="domain" description="ABC3 transporter permease C-terminal" evidence="8">
    <location>
        <begin position="720"/>
        <end position="833"/>
    </location>
</feature>